<dbReference type="STRING" id="356882.A0A423XA48"/>
<evidence type="ECO:0000256" key="3">
    <source>
        <dbReference type="ARBA" id="ARBA00023015"/>
    </source>
</evidence>
<keyword evidence="1" id="KW-0479">Metal-binding</keyword>
<proteinExistence type="predicted"/>
<dbReference type="GO" id="GO:0046872">
    <property type="term" value="F:metal ion binding"/>
    <property type="evidence" value="ECO:0007669"/>
    <property type="project" value="UniProtKB-KW"/>
</dbReference>
<dbReference type="OrthoDB" id="2593732at2759"/>
<keyword evidence="6" id="KW-0539">Nucleus</keyword>
<reference evidence="7 8" key="1">
    <citation type="submission" date="2015-09" db="EMBL/GenBank/DDBJ databases">
        <title>Host preference determinants of Valsa canker pathogens revealed by comparative genomics.</title>
        <authorList>
            <person name="Yin Z."/>
            <person name="Huang L."/>
        </authorList>
    </citation>
    <scope>NUCLEOTIDE SEQUENCE [LARGE SCALE GENOMIC DNA]</scope>
    <source>
        <strain evidence="7 8">03-1</strain>
    </source>
</reference>
<gene>
    <name evidence="7" type="ORF">VMCG_00411</name>
</gene>
<evidence type="ECO:0000256" key="6">
    <source>
        <dbReference type="ARBA" id="ARBA00023242"/>
    </source>
</evidence>
<dbReference type="InterPro" id="IPR052360">
    <property type="entry name" value="Transcr_Regulatory_Proteins"/>
</dbReference>
<evidence type="ECO:0000313" key="8">
    <source>
        <dbReference type="Proteomes" id="UP000283895"/>
    </source>
</evidence>
<evidence type="ECO:0000313" key="7">
    <source>
        <dbReference type="EMBL" id="ROW12774.1"/>
    </source>
</evidence>
<name>A0A423XA48_9PEZI</name>
<sequence length="485" mass="54089">MDCIVRYIIPLYTRLSLASFLFGVGPVPNPDISRSQGEIPDTFESIDDLRTSMHDFMEKAFHFTQRVRPAKTISDSIPRETMQMLEVEQDRLLSRLAKLNVAFSLFRASVGSKSGPENALLVLQMYLHAQHIWISTALSSSEVVYDDYLSSFAAIVPLAAVYLDLEASSQHQSSFAPPTEPSQYPPETGQANSFTFETHIIPPLYYVATKCRHPLIRRSALDLLRRNPSRREHLWRASVMGSLAGHIVSLEESWAQGQSRPATPEPKYPTQGSHMSFGGVYYATQSSGITLPRNLRRDDSIRDMPLHNATMHKEEMTMGLPMNSAVSPLPELNFEDFDIDQPMERAIDPSLHIPFNSSLSQAPSLTSSIDGHSSSSAMEPAISVLSPPSNDTLGWQQSQLQEQGYRHHASGMSSGICMLLSSQAQCVDTHTTPARMGRRQMPMMNTIKLHLGITHTISTNTREETYPGHQPPNKHILLATMFQKA</sequence>
<dbReference type="PANTHER" id="PTHR36206:SF16">
    <property type="entry name" value="TRANSCRIPTION FACTOR DOMAIN-CONTAINING PROTEIN-RELATED"/>
    <property type="match status" value="1"/>
</dbReference>
<keyword evidence="2" id="KW-0862">Zinc</keyword>
<evidence type="ECO:0000256" key="1">
    <source>
        <dbReference type="ARBA" id="ARBA00022723"/>
    </source>
</evidence>
<evidence type="ECO:0000256" key="2">
    <source>
        <dbReference type="ARBA" id="ARBA00022833"/>
    </source>
</evidence>
<dbReference type="EMBL" id="LKEA01000001">
    <property type="protein sequence ID" value="ROW12774.1"/>
    <property type="molecule type" value="Genomic_DNA"/>
</dbReference>
<dbReference type="GO" id="GO:0003677">
    <property type="term" value="F:DNA binding"/>
    <property type="evidence" value="ECO:0007669"/>
    <property type="project" value="UniProtKB-KW"/>
</dbReference>
<keyword evidence="4" id="KW-0238">DNA-binding</keyword>
<keyword evidence="5" id="KW-0804">Transcription</keyword>
<keyword evidence="8" id="KW-1185">Reference proteome</keyword>
<evidence type="ECO:0008006" key="9">
    <source>
        <dbReference type="Google" id="ProtNLM"/>
    </source>
</evidence>
<dbReference type="PANTHER" id="PTHR36206">
    <property type="entry name" value="ASPERCRYPTIN BIOSYNTHESIS CLUSTER-SPECIFIC TRANSCRIPTION REGULATOR ATNN-RELATED"/>
    <property type="match status" value="1"/>
</dbReference>
<keyword evidence="3" id="KW-0805">Transcription regulation</keyword>
<protein>
    <recommendedName>
        <fullName evidence="9">Transcription factor domain-containing protein</fullName>
    </recommendedName>
</protein>
<organism evidence="7 8">
    <name type="scientific">Cytospora schulzeri</name>
    <dbReference type="NCBI Taxonomy" id="448051"/>
    <lineage>
        <taxon>Eukaryota</taxon>
        <taxon>Fungi</taxon>
        <taxon>Dikarya</taxon>
        <taxon>Ascomycota</taxon>
        <taxon>Pezizomycotina</taxon>
        <taxon>Sordariomycetes</taxon>
        <taxon>Sordariomycetidae</taxon>
        <taxon>Diaporthales</taxon>
        <taxon>Cytosporaceae</taxon>
        <taxon>Cytospora</taxon>
    </lineage>
</organism>
<comment type="caution">
    <text evidence="7">The sequence shown here is derived from an EMBL/GenBank/DDBJ whole genome shotgun (WGS) entry which is preliminary data.</text>
</comment>
<dbReference type="AlphaFoldDB" id="A0A423XA48"/>
<accession>A0A423XA48</accession>
<evidence type="ECO:0000256" key="4">
    <source>
        <dbReference type="ARBA" id="ARBA00023125"/>
    </source>
</evidence>
<evidence type="ECO:0000256" key="5">
    <source>
        <dbReference type="ARBA" id="ARBA00023163"/>
    </source>
</evidence>
<dbReference type="Proteomes" id="UP000283895">
    <property type="component" value="Unassembled WGS sequence"/>
</dbReference>